<evidence type="ECO:0000313" key="2">
    <source>
        <dbReference type="EMBL" id="MPW14071.1"/>
    </source>
</evidence>
<comment type="caution">
    <text evidence="2">The sequence shown here is derived from an EMBL/GenBank/DDBJ whole genome shotgun (WGS) entry which is preliminary data.</text>
</comment>
<dbReference type="PANTHER" id="PTHR33434">
    <property type="entry name" value="DEGV DOMAIN-CONTAINING PROTEIN DR_1986-RELATED"/>
    <property type="match status" value="1"/>
</dbReference>
<dbReference type="GO" id="GO:0008289">
    <property type="term" value="F:lipid binding"/>
    <property type="evidence" value="ECO:0007669"/>
    <property type="project" value="UniProtKB-KW"/>
</dbReference>
<proteinExistence type="predicted"/>
<dbReference type="InterPro" id="IPR050270">
    <property type="entry name" value="DegV_domain_contain"/>
</dbReference>
<evidence type="ECO:0000256" key="1">
    <source>
        <dbReference type="ARBA" id="ARBA00023121"/>
    </source>
</evidence>
<dbReference type="AlphaFoldDB" id="A0A6A7K0G7"/>
<sequence>MSKIKIMTDSSVQLTEEEIKKYDITVVPLSVTIDGKTYVDGVDITRRDFIERMDEGSDVPKTSQPPIGRFVETIKKLTADGSEVLGIFLAKSLSGTIDAAKQAAQMVPDAKVVCHDSGYTDRSEGYEVIAAAQDAQAGKSIDEILDHLKKMEDNMYLEMMIPDLTNIVKGGRLGKLASCVVSMLNIRIFLQMKNGKVLVPKKGRGKKFTEKFNDMLVEQLKELGDQVKQVGISYVDTLDDMEKLAARFKEVNPNVNILIRETSPIIITHAGHGAYAVMFYTE</sequence>
<dbReference type="SUPFAM" id="SSF82549">
    <property type="entry name" value="DAK1/DegV-like"/>
    <property type="match status" value="1"/>
</dbReference>
<dbReference type="Proteomes" id="UP000430466">
    <property type="component" value="Unassembled WGS sequence"/>
</dbReference>
<organism evidence="2 3">
    <name type="scientific">Lactobacillus helveticus</name>
    <name type="common">Lactobacillus suntoryeus</name>
    <dbReference type="NCBI Taxonomy" id="1587"/>
    <lineage>
        <taxon>Bacteria</taxon>
        <taxon>Bacillati</taxon>
        <taxon>Bacillota</taxon>
        <taxon>Bacilli</taxon>
        <taxon>Lactobacillales</taxon>
        <taxon>Lactobacillaceae</taxon>
        <taxon>Lactobacillus</taxon>
    </lineage>
</organism>
<name>A0A6A7K0G7_LACHE</name>
<dbReference type="PANTHER" id="PTHR33434:SF8">
    <property type="entry name" value="DEGV DOMAIN-CONTAINING PROTEIN SPR1019"/>
    <property type="match status" value="1"/>
</dbReference>
<accession>A0A6A7K0G7</accession>
<dbReference type="PROSITE" id="PS51482">
    <property type="entry name" value="DEGV"/>
    <property type="match status" value="1"/>
</dbReference>
<keyword evidence="1" id="KW-0446">Lipid-binding</keyword>
<dbReference type="InterPro" id="IPR043168">
    <property type="entry name" value="DegV_C"/>
</dbReference>
<dbReference type="Pfam" id="PF02645">
    <property type="entry name" value="DegV"/>
    <property type="match status" value="1"/>
</dbReference>
<dbReference type="InterPro" id="IPR003797">
    <property type="entry name" value="DegV"/>
</dbReference>
<dbReference type="Gene3D" id="3.30.1180.10">
    <property type="match status" value="1"/>
</dbReference>
<dbReference type="RefSeq" id="WP_152723636.1">
    <property type="nucleotide sequence ID" value="NZ_WHOE01000021.1"/>
</dbReference>
<dbReference type="NCBIfam" id="TIGR00762">
    <property type="entry name" value="DegV"/>
    <property type="match status" value="1"/>
</dbReference>
<reference evidence="2 3" key="1">
    <citation type="submission" date="2019-10" db="EMBL/GenBank/DDBJ databases">
        <title>Draft genome sequences of Lactobacillus strains.</title>
        <authorList>
            <person name="Cho G.-S."/>
            <person name="Fagbemigun O."/>
            <person name="Brinks E."/>
            <person name="Franz C.M.A.P."/>
        </authorList>
    </citation>
    <scope>NUCLEOTIDE SEQUENCE [LARGE SCALE GENOMIC DNA]</scope>
    <source>
        <strain evidence="2 3">313</strain>
    </source>
</reference>
<dbReference type="Gene3D" id="3.40.50.10170">
    <property type="match status" value="1"/>
</dbReference>
<evidence type="ECO:0000313" key="3">
    <source>
        <dbReference type="Proteomes" id="UP000430466"/>
    </source>
</evidence>
<dbReference type="EMBL" id="WHOE01000021">
    <property type="protein sequence ID" value="MPW14071.1"/>
    <property type="molecule type" value="Genomic_DNA"/>
</dbReference>
<gene>
    <name evidence="2" type="ORF">GDZ32_03380</name>
</gene>
<protein>
    <submittedName>
        <fullName evidence="2">DegV family EDD domain-containing protein</fullName>
    </submittedName>
</protein>